<keyword evidence="3" id="KW-0413">Isomerase</keyword>
<comment type="caution">
    <text evidence="3">The sequence shown here is derived from an EMBL/GenBank/DDBJ whole genome shotgun (WGS) entry which is preliminary data.</text>
</comment>
<dbReference type="EMBL" id="JBHUHV010000020">
    <property type="protein sequence ID" value="MFD2066568.1"/>
    <property type="molecule type" value="Genomic_DNA"/>
</dbReference>
<dbReference type="Gene3D" id="1.10.10.470">
    <property type="entry name" value="Maltooligosyl trehalose synthase, domain 4"/>
    <property type="match status" value="1"/>
</dbReference>
<feature type="coiled-coil region" evidence="1">
    <location>
        <begin position="230"/>
        <end position="257"/>
    </location>
</feature>
<dbReference type="Proteomes" id="UP001597369">
    <property type="component" value="Unassembled WGS sequence"/>
</dbReference>
<dbReference type="NCBIfam" id="TIGR02401">
    <property type="entry name" value="trehalose_TreY"/>
    <property type="match status" value="1"/>
</dbReference>
<dbReference type="GO" id="GO:0047470">
    <property type="term" value="F:(1,4)-alpha-D-glucan 1-alpha-D-glucosylmutase activity"/>
    <property type="evidence" value="ECO:0007669"/>
    <property type="project" value="UniProtKB-EC"/>
</dbReference>
<accession>A0ABW4WWJ2</accession>
<dbReference type="InterPro" id="IPR012767">
    <property type="entry name" value="Trehalose_TreY"/>
</dbReference>
<dbReference type="SUPFAM" id="SSF51445">
    <property type="entry name" value="(Trans)glycosidases"/>
    <property type="match status" value="1"/>
</dbReference>
<dbReference type="Gene3D" id="3.30.1590.10">
    <property type="entry name" value="Maltooligosyl trehalose synthase, domain 2"/>
    <property type="match status" value="1"/>
</dbReference>
<gene>
    <name evidence="3" type="primary">treY</name>
    <name evidence="3" type="ORF">ACFSKU_06695</name>
</gene>
<keyword evidence="1" id="KW-0175">Coiled coil</keyword>
<dbReference type="InterPro" id="IPR017853">
    <property type="entry name" value="GH"/>
</dbReference>
<dbReference type="Pfam" id="PF00128">
    <property type="entry name" value="Alpha-amylase"/>
    <property type="match status" value="1"/>
</dbReference>
<dbReference type="EC" id="5.4.99.15" evidence="3"/>
<dbReference type="PANTHER" id="PTHR10357">
    <property type="entry name" value="ALPHA-AMYLASE FAMILY MEMBER"/>
    <property type="match status" value="1"/>
</dbReference>
<dbReference type="InterPro" id="IPR006047">
    <property type="entry name" value="GH13_cat_dom"/>
</dbReference>
<evidence type="ECO:0000259" key="2">
    <source>
        <dbReference type="SMART" id="SM00642"/>
    </source>
</evidence>
<evidence type="ECO:0000313" key="3">
    <source>
        <dbReference type="EMBL" id="MFD2066568.1"/>
    </source>
</evidence>
<dbReference type="CDD" id="cd11336">
    <property type="entry name" value="AmyAc_MTSase"/>
    <property type="match status" value="1"/>
</dbReference>
<name>A0ABW4WWJ2_9BACT</name>
<dbReference type="RefSeq" id="WP_229962534.1">
    <property type="nucleotide sequence ID" value="NZ_JAJJWI010000025.1"/>
</dbReference>
<dbReference type="InterPro" id="IPR013797">
    <property type="entry name" value="Maltooligo_trehalose_synth_4"/>
</dbReference>
<keyword evidence="4" id="KW-1185">Reference proteome</keyword>
<dbReference type="Gene3D" id="3.20.20.80">
    <property type="entry name" value="Glycosidases"/>
    <property type="match status" value="1"/>
</dbReference>
<organism evidence="3 4">
    <name type="scientific">Pontibacter silvestris</name>
    <dbReference type="NCBI Taxonomy" id="2305183"/>
    <lineage>
        <taxon>Bacteria</taxon>
        <taxon>Pseudomonadati</taxon>
        <taxon>Bacteroidota</taxon>
        <taxon>Cytophagia</taxon>
        <taxon>Cytophagales</taxon>
        <taxon>Hymenobacteraceae</taxon>
        <taxon>Pontibacter</taxon>
    </lineage>
</organism>
<reference evidence="4" key="1">
    <citation type="journal article" date="2019" name="Int. J. Syst. Evol. Microbiol.">
        <title>The Global Catalogue of Microorganisms (GCM) 10K type strain sequencing project: providing services to taxonomists for standard genome sequencing and annotation.</title>
        <authorList>
            <consortium name="The Broad Institute Genomics Platform"/>
            <consortium name="The Broad Institute Genome Sequencing Center for Infectious Disease"/>
            <person name="Wu L."/>
            <person name="Ma J."/>
        </authorList>
    </citation>
    <scope>NUCLEOTIDE SEQUENCE [LARGE SCALE GENOMIC DNA]</scope>
    <source>
        <strain evidence="4">JCM 16545</strain>
    </source>
</reference>
<evidence type="ECO:0000313" key="4">
    <source>
        <dbReference type="Proteomes" id="UP001597369"/>
    </source>
</evidence>
<dbReference type="Gene3D" id="1.10.150.200">
    <property type="entry name" value="Maltooligosyl trehalose synthase, domain 3"/>
    <property type="match status" value="1"/>
</dbReference>
<feature type="domain" description="Glycosyl hydrolase family 13 catalytic" evidence="2">
    <location>
        <begin position="5"/>
        <end position="494"/>
    </location>
</feature>
<protein>
    <submittedName>
        <fullName evidence="3">Malto-oligosyltrehalose synthase</fullName>
        <ecNumber evidence="3">5.4.99.15</ecNumber>
    </submittedName>
</protein>
<dbReference type="SMART" id="SM00642">
    <property type="entry name" value="Aamy"/>
    <property type="match status" value="1"/>
</dbReference>
<proteinExistence type="predicted"/>
<dbReference type="PANTHER" id="PTHR10357:SF216">
    <property type="entry name" value="MALTOOLIGOSYL TREHALOSE SYNTHASE-RELATED"/>
    <property type="match status" value="1"/>
</dbReference>
<evidence type="ECO:0000256" key="1">
    <source>
        <dbReference type="SAM" id="Coils"/>
    </source>
</evidence>
<sequence>MVHIPNVTYRLQLSAKFKLKQVQELIPYLKELGVSTIYASPFFTARAGSEHGYDVTDPLQINPEIGTLEEFRQIAKTLQENNMSWLQDIVPNHMAFDASNVWLMDVLEKGAQSFYYTFFDIDFKNPEFEGQVMVPFLGEPLENVLEQNQLKVSFGEKGFIISYFDNVYPASLESYPYLISRLKQNTDVEDERAGLVEQLHKIEQFSKVEKVDVQEWESLKVSLYQHFSQQQALQDKLKQLLEEISNSTEKMQRLLAMQQYKLSYWKDSMQRINYRRFFTVNDLICLRMERPEVFEHYHRFIKQLCDEKLVQGLRVDHVDGLFDPDQYLERLREMAGEDMYLVVEKILEGEENMPVYWPIQGNSGYDFLAWVSNLYTFPTGKERLSTVYKRLVPNATVEYEEMVFEKKLFMLRTRMNGELQNLLRVLQQRQLIPSDDKRDKWQQALEMLLVTFPIYRIYGNKFPLSQEALEVIDTAFKQAAEKAPDAKEQLRYLRSLFEVSADESEEQVNNKLYFVMRCQQFTGPLAAKGVEDTTFYNYSRLISLNEVGNSPDIFHLKPEQFHERMKYKVEAAPYSINATATHDTKRGEDARMRLNVLSELSNDWDNMAYRWLEKSRLLVPDTSPNDVYFLLQTLIGVMPHNMAIDDSLVQRVQDYMQKALREAKRKTNWADPNIEYEQKIQKLAKKLLQQDEEFIAEFKPFFKKLAYYGSIYSLCQTLLKLTCPGVPDIYQGTEFWDLSLVDPDNRRPVNYDQRQQYLQELRQAEQESVPQLHKQLLSQTQNARIKLYLMYKTLSVRNSLQDLFSYGSYIPLTVKGKYKEHVVAFARNYQQQWCIVAVPRMLVNLCQNETLPLGKDTWKDTAIVLPDNAPQTWKIAFSKDGAVKQDKAIPLATIMDTFPVALLTATAQ</sequence>